<organism evidence="4 5">
    <name type="scientific">Clostridium yunnanense</name>
    <dbReference type="NCBI Taxonomy" id="2800325"/>
    <lineage>
        <taxon>Bacteria</taxon>
        <taxon>Bacillati</taxon>
        <taxon>Bacillota</taxon>
        <taxon>Clostridia</taxon>
        <taxon>Eubacteriales</taxon>
        <taxon>Clostridiaceae</taxon>
        <taxon>Clostridium</taxon>
    </lineage>
</organism>
<proteinExistence type="inferred from homology"/>
<dbReference type="SUPFAM" id="SSF55144">
    <property type="entry name" value="LigT-like"/>
    <property type="match status" value="1"/>
</dbReference>
<comment type="catalytic activity">
    <reaction evidence="2">
        <text>a 3'-end 2',3'-cyclophospho-ribonucleotide-RNA + H2O = a 3'-end 2'-phospho-ribonucleotide-RNA + H(+)</text>
        <dbReference type="Rhea" id="RHEA:11828"/>
        <dbReference type="Rhea" id="RHEA-COMP:10464"/>
        <dbReference type="Rhea" id="RHEA-COMP:17353"/>
        <dbReference type="ChEBI" id="CHEBI:15377"/>
        <dbReference type="ChEBI" id="CHEBI:15378"/>
        <dbReference type="ChEBI" id="CHEBI:83064"/>
        <dbReference type="ChEBI" id="CHEBI:173113"/>
        <dbReference type="EC" id="3.1.4.58"/>
    </reaction>
</comment>
<dbReference type="Pfam" id="PF02834">
    <property type="entry name" value="LigT_PEase"/>
    <property type="match status" value="1"/>
</dbReference>
<comment type="similarity">
    <text evidence="2">Belongs to the 2H phosphoesterase superfamily. ThpR family.</text>
</comment>
<evidence type="ECO:0000313" key="5">
    <source>
        <dbReference type="Proteomes" id="UP000596739"/>
    </source>
</evidence>
<feature type="domain" description="Phosphoesterase HXTX" evidence="3">
    <location>
        <begin position="9"/>
        <end position="90"/>
    </location>
</feature>
<dbReference type="Gene3D" id="3.90.1140.10">
    <property type="entry name" value="Cyclic phosphodiesterase"/>
    <property type="match status" value="1"/>
</dbReference>
<sequence>MRVYIAIDFEENIKNYFDNITSHIKNHCSEGSFTEKYNFHMTIRFIGEADDLQIAKIKEVLDEVSLKINSFELSVNKLGIFKRKKTNILWAGVEENPIISELHKDITTLLKEYKLPFYDKVFMPHITLGRRVELMEHCTDLDNLIQFERINIPVKALSLMASKEIDGKLNGVPIYKVNFK</sequence>
<keyword evidence="1 2" id="KW-0378">Hydrolase</keyword>
<dbReference type="NCBIfam" id="TIGR02258">
    <property type="entry name" value="2_5_ligase"/>
    <property type="match status" value="1"/>
</dbReference>
<dbReference type="EC" id="3.1.4.58" evidence="2"/>
<evidence type="ECO:0000313" key="4">
    <source>
        <dbReference type="EMBL" id="MBK1812798.1"/>
    </source>
</evidence>
<dbReference type="PANTHER" id="PTHR35561:SF1">
    <property type="entry name" value="RNA 2',3'-CYCLIC PHOSPHODIESTERASE"/>
    <property type="match status" value="1"/>
</dbReference>
<evidence type="ECO:0000259" key="3">
    <source>
        <dbReference type="Pfam" id="PF02834"/>
    </source>
</evidence>
<evidence type="ECO:0000256" key="2">
    <source>
        <dbReference type="HAMAP-Rule" id="MF_01940"/>
    </source>
</evidence>
<feature type="active site" description="Proton acceptor" evidence="2">
    <location>
        <position position="125"/>
    </location>
</feature>
<feature type="short sequence motif" description="HXTX 2" evidence="2">
    <location>
        <begin position="125"/>
        <end position="128"/>
    </location>
</feature>
<dbReference type="InterPro" id="IPR009097">
    <property type="entry name" value="Cyclic_Pdiesterase"/>
</dbReference>
<reference evidence="5" key="1">
    <citation type="submission" date="2021-01" db="EMBL/GenBank/DDBJ databases">
        <title>Genome public.</title>
        <authorList>
            <person name="Liu C."/>
            <person name="Sun Q."/>
        </authorList>
    </citation>
    <scope>NUCLEOTIDE SEQUENCE [LARGE SCALE GENOMIC DNA]</scope>
    <source>
        <strain evidence="5">YIM B02505</strain>
    </source>
</reference>
<dbReference type="PANTHER" id="PTHR35561">
    <property type="entry name" value="RNA 2',3'-CYCLIC PHOSPHODIESTERASE"/>
    <property type="match status" value="1"/>
</dbReference>
<dbReference type="HAMAP" id="MF_01940">
    <property type="entry name" value="RNA_CPDase"/>
    <property type="match status" value="1"/>
</dbReference>
<feature type="short sequence motif" description="HXTX 1" evidence="2">
    <location>
        <begin position="40"/>
        <end position="43"/>
    </location>
</feature>
<accession>A0ABS1ETU8</accession>
<dbReference type="Proteomes" id="UP000596739">
    <property type="component" value="Unassembled WGS sequence"/>
</dbReference>
<dbReference type="InterPro" id="IPR014051">
    <property type="entry name" value="Phosphoesterase_HXTX"/>
</dbReference>
<feature type="active site" description="Proton donor" evidence="2">
    <location>
        <position position="40"/>
    </location>
</feature>
<keyword evidence="5" id="KW-1185">Reference proteome</keyword>
<evidence type="ECO:0000256" key="1">
    <source>
        <dbReference type="ARBA" id="ARBA00022801"/>
    </source>
</evidence>
<name>A0ABS1ETU8_9CLOT</name>
<comment type="caution">
    <text evidence="4">The sequence shown here is derived from an EMBL/GenBank/DDBJ whole genome shotgun (WGS) entry which is preliminary data.</text>
</comment>
<comment type="function">
    <text evidence="2">Hydrolyzes RNA 2',3'-cyclic phosphodiester to an RNA 2'-phosphomonoester.</text>
</comment>
<gene>
    <name evidence="4" type="primary">thpR</name>
    <name evidence="4" type="ORF">JHL18_19430</name>
</gene>
<dbReference type="EMBL" id="JAENHN010000051">
    <property type="protein sequence ID" value="MBK1812798.1"/>
    <property type="molecule type" value="Genomic_DNA"/>
</dbReference>
<dbReference type="RefSeq" id="WP_200272335.1">
    <property type="nucleotide sequence ID" value="NZ_JAENHN010000051.1"/>
</dbReference>
<protein>
    <recommendedName>
        <fullName evidence="2">RNA 2',3'-cyclic phosphodiesterase</fullName>
        <shortName evidence="2">RNA 2',3'-CPDase</shortName>
        <ecNumber evidence="2">3.1.4.58</ecNumber>
    </recommendedName>
</protein>
<dbReference type="InterPro" id="IPR004175">
    <property type="entry name" value="RNA_CPDase"/>
</dbReference>